<keyword evidence="2" id="KW-1185">Reference proteome</keyword>
<evidence type="ECO:0000313" key="2">
    <source>
        <dbReference type="Proteomes" id="UP001249851"/>
    </source>
</evidence>
<sequence length="248" mass="29450">MEKQQADLDHKIRTLNFTVKKKDEILPKDDRLALERHKIMLESMVTALTTLKESIEEKKFTKASSNALQERQIVLMEAMNQRLESIQKRFRFIYKKMVEKKMTQGFIVTEDSLSERNQSLFQKVQEILRKEHGGENCPWTDLQMEGFQSTTLQFSLEKKLERCLSGYERIKEKLTLQEEKTNDVLYLEYMSSEESDYEDEEDPITGETFKRLVGYATRKLPWERTRLTNLKRKLDKVHAQNLTPHARH</sequence>
<organism evidence="1 2">
    <name type="scientific">Acropora cervicornis</name>
    <name type="common">Staghorn coral</name>
    <dbReference type="NCBI Taxonomy" id="6130"/>
    <lineage>
        <taxon>Eukaryota</taxon>
        <taxon>Metazoa</taxon>
        <taxon>Cnidaria</taxon>
        <taxon>Anthozoa</taxon>
        <taxon>Hexacorallia</taxon>
        <taxon>Scleractinia</taxon>
        <taxon>Astrocoeniina</taxon>
        <taxon>Acroporidae</taxon>
        <taxon>Acropora</taxon>
    </lineage>
</organism>
<protein>
    <submittedName>
        <fullName evidence="1">Uncharacterized protein</fullName>
    </submittedName>
</protein>
<dbReference type="Proteomes" id="UP001249851">
    <property type="component" value="Unassembled WGS sequence"/>
</dbReference>
<accession>A0AAD9V644</accession>
<dbReference type="AlphaFoldDB" id="A0AAD9V644"/>
<dbReference type="EMBL" id="JARQWQ010000028">
    <property type="protein sequence ID" value="KAK2562472.1"/>
    <property type="molecule type" value="Genomic_DNA"/>
</dbReference>
<proteinExistence type="predicted"/>
<gene>
    <name evidence="1" type="ORF">P5673_014135</name>
</gene>
<comment type="caution">
    <text evidence="1">The sequence shown here is derived from an EMBL/GenBank/DDBJ whole genome shotgun (WGS) entry which is preliminary data.</text>
</comment>
<reference evidence="1" key="2">
    <citation type="journal article" date="2023" name="Science">
        <title>Genomic signatures of disease resistance in endangered staghorn corals.</title>
        <authorList>
            <person name="Vollmer S.V."/>
            <person name="Selwyn J.D."/>
            <person name="Despard B.A."/>
            <person name="Roesel C.L."/>
        </authorList>
    </citation>
    <scope>NUCLEOTIDE SEQUENCE</scope>
    <source>
        <strain evidence="1">K2</strain>
    </source>
</reference>
<name>A0AAD9V644_ACRCE</name>
<reference evidence="1" key="1">
    <citation type="journal article" date="2023" name="G3 (Bethesda)">
        <title>Whole genome assembly and annotation of the endangered Caribbean coral Acropora cervicornis.</title>
        <authorList>
            <person name="Selwyn J.D."/>
            <person name="Vollmer S.V."/>
        </authorList>
    </citation>
    <scope>NUCLEOTIDE SEQUENCE</scope>
    <source>
        <strain evidence="1">K2</strain>
    </source>
</reference>
<evidence type="ECO:0000313" key="1">
    <source>
        <dbReference type="EMBL" id="KAK2562472.1"/>
    </source>
</evidence>